<dbReference type="GO" id="GO:0015833">
    <property type="term" value="P:peptide transport"/>
    <property type="evidence" value="ECO:0007669"/>
    <property type="project" value="TreeGrafter"/>
</dbReference>
<dbReference type="Pfam" id="PF00496">
    <property type="entry name" value="SBP_bac_5"/>
    <property type="match status" value="1"/>
</dbReference>
<protein>
    <submittedName>
        <fullName evidence="7">ABC transporter substrate-binding protein</fullName>
    </submittedName>
</protein>
<dbReference type="CDD" id="cd00995">
    <property type="entry name" value="PBP2_NikA_DppA_OppA_like"/>
    <property type="match status" value="1"/>
</dbReference>
<dbReference type="InterPro" id="IPR030678">
    <property type="entry name" value="Peptide/Ni-bd"/>
</dbReference>
<dbReference type="InterPro" id="IPR000914">
    <property type="entry name" value="SBP_5_dom"/>
</dbReference>
<sequence>MVRSRHIPKLPTAILSIVLCMFVAGCGTGNSTTAGAASENEGEPISGGTARVLQVAEPQSLDPAKLSNTWAHMATLGNALYGTLMINNIENFDIEYKMATDFSSTDGGKTFTLTLRPGLTFTDGTPLDAAAVKYNWDRLKDPQIGSTAGRHAVQVASSEVSDPTTLKVTLAAPNPYFAQGLVAGAMNWIASPTALEKGTTSFDENPVGAGPFTLVNWTRQSDIELQKNPEYWDAPKPYLDRLTIRTAHDANQRMNAMTTGAADLASESSASNIRKAETQGLRYEVVPTGGGQIIAMNQRRAPFDDIRARQAVQLALDPDNLNTVVYNGEGAVPTSLFPEGSPYYTGAPLPETNSEEAQKLFDALAAEGKPVSFTFMSYPASESKMLAEAVQAQLSAYDNVDVKVEMHDITNAHARTASRDFDMSITSAIVQDPDYALWTAFHSTSAGNFMGVNDPELDAALDRGRVSESQDERVDAYTAAQERLDELAVGVWYTRATPSVTYGDNLHGVTLYTLGSPLPEELWVS</sequence>
<dbReference type="GO" id="GO:0042597">
    <property type="term" value="C:periplasmic space"/>
    <property type="evidence" value="ECO:0007669"/>
    <property type="project" value="UniProtKB-ARBA"/>
</dbReference>
<dbReference type="PATRIC" id="fig|1441730.3.peg.4244"/>
<evidence type="ECO:0000256" key="3">
    <source>
        <dbReference type="ARBA" id="ARBA00022448"/>
    </source>
</evidence>
<name>A0A0V9UGE4_9NOCA</name>
<feature type="domain" description="Solute-binding protein family 5" evidence="6">
    <location>
        <begin position="94"/>
        <end position="447"/>
    </location>
</feature>
<dbReference type="PANTHER" id="PTHR30290">
    <property type="entry name" value="PERIPLASMIC BINDING COMPONENT OF ABC TRANSPORTER"/>
    <property type="match status" value="1"/>
</dbReference>
<dbReference type="GO" id="GO:0030313">
    <property type="term" value="C:cell envelope"/>
    <property type="evidence" value="ECO:0007669"/>
    <property type="project" value="UniProtKB-SubCell"/>
</dbReference>
<evidence type="ECO:0000259" key="6">
    <source>
        <dbReference type="Pfam" id="PF00496"/>
    </source>
</evidence>
<dbReference type="Proteomes" id="UP000053060">
    <property type="component" value="Unassembled WGS sequence"/>
</dbReference>
<proteinExistence type="inferred from homology"/>
<reference evidence="8" key="1">
    <citation type="submission" date="2015-01" db="EMBL/GenBank/DDBJ databases">
        <title>Draft genome sequence of Rhodococcus pyridinivorans strain KG-16, a hydrocarbon-degrading bacterium.</title>
        <authorList>
            <person name="Aggarwal R.K."/>
            <person name="Dawar C."/>
        </authorList>
    </citation>
    <scope>NUCLEOTIDE SEQUENCE [LARGE SCALE GENOMIC DNA]</scope>
    <source>
        <strain evidence="8">KG-16</strain>
    </source>
</reference>
<dbReference type="InterPro" id="IPR039424">
    <property type="entry name" value="SBP_5"/>
</dbReference>
<dbReference type="GO" id="GO:1904680">
    <property type="term" value="F:peptide transmembrane transporter activity"/>
    <property type="evidence" value="ECO:0007669"/>
    <property type="project" value="TreeGrafter"/>
</dbReference>
<evidence type="ECO:0000313" key="8">
    <source>
        <dbReference type="Proteomes" id="UP000053060"/>
    </source>
</evidence>
<evidence type="ECO:0000256" key="4">
    <source>
        <dbReference type="ARBA" id="ARBA00022729"/>
    </source>
</evidence>
<dbReference type="Gene3D" id="3.40.190.10">
    <property type="entry name" value="Periplasmic binding protein-like II"/>
    <property type="match status" value="1"/>
</dbReference>
<evidence type="ECO:0000313" key="7">
    <source>
        <dbReference type="EMBL" id="KSZ57090.1"/>
    </source>
</evidence>
<feature type="chain" id="PRO_5006898394" evidence="5">
    <location>
        <begin position="37"/>
        <end position="525"/>
    </location>
</feature>
<dbReference type="AlphaFoldDB" id="A0A0V9UGE4"/>
<keyword evidence="3" id="KW-0813">Transport</keyword>
<comment type="caution">
    <text evidence="7">The sequence shown here is derived from an EMBL/GenBank/DDBJ whole genome shotgun (WGS) entry which is preliminary data.</text>
</comment>
<gene>
    <name evidence="7" type="ORF">Z045_20275</name>
</gene>
<comment type="similarity">
    <text evidence="2">Belongs to the bacterial solute-binding protein 5 family.</text>
</comment>
<accession>A0A0V9UGE4</accession>
<dbReference type="GO" id="GO:0043190">
    <property type="term" value="C:ATP-binding cassette (ABC) transporter complex"/>
    <property type="evidence" value="ECO:0007669"/>
    <property type="project" value="InterPro"/>
</dbReference>
<evidence type="ECO:0000256" key="5">
    <source>
        <dbReference type="SAM" id="SignalP"/>
    </source>
</evidence>
<reference evidence="7 8" key="2">
    <citation type="journal article" date="2016" name="Genome Announc.">
        <title>Draft Genome Sequence of a Versatile Hydrocarbon-Degrading Bacterium, Rhodococcus pyridinivorans Strain KG-16, Collected from Oil Fields in India.</title>
        <authorList>
            <person name="Aggarwal R.K."/>
            <person name="Dawar C."/>
            <person name="Phanindranath R."/>
            <person name="Mutnuri L."/>
            <person name="Dayal A.M."/>
        </authorList>
    </citation>
    <scope>NUCLEOTIDE SEQUENCE [LARGE SCALE GENOMIC DNA]</scope>
    <source>
        <strain evidence="7 8">KG-16</strain>
    </source>
</reference>
<evidence type="ECO:0000256" key="1">
    <source>
        <dbReference type="ARBA" id="ARBA00004196"/>
    </source>
</evidence>
<dbReference type="SUPFAM" id="SSF53850">
    <property type="entry name" value="Periplasmic binding protein-like II"/>
    <property type="match status" value="1"/>
</dbReference>
<feature type="signal peptide" evidence="5">
    <location>
        <begin position="1"/>
        <end position="36"/>
    </location>
</feature>
<organism evidence="7 8">
    <name type="scientific">Rhodococcus pyridinivorans KG-16</name>
    <dbReference type="NCBI Taxonomy" id="1441730"/>
    <lineage>
        <taxon>Bacteria</taxon>
        <taxon>Bacillati</taxon>
        <taxon>Actinomycetota</taxon>
        <taxon>Actinomycetes</taxon>
        <taxon>Mycobacteriales</taxon>
        <taxon>Nocardiaceae</taxon>
        <taxon>Rhodococcus</taxon>
    </lineage>
</organism>
<evidence type="ECO:0000256" key="2">
    <source>
        <dbReference type="ARBA" id="ARBA00005695"/>
    </source>
</evidence>
<keyword evidence="4 5" id="KW-0732">Signal</keyword>
<dbReference type="PIRSF" id="PIRSF002741">
    <property type="entry name" value="MppA"/>
    <property type="match status" value="1"/>
</dbReference>
<comment type="subcellular location">
    <subcellularLocation>
        <location evidence="1">Cell envelope</location>
    </subcellularLocation>
</comment>
<dbReference type="PROSITE" id="PS51257">
    <property type="entry name" value="PROKAR_LIPOPROTEIN"/>
    <property type="match status" value="1"/>
</dbReference>
<dbReference type="PANTHER" id="PTHR30290:SF10">
    <property type="entry name" value="PERIPLASMIC OLIGOPEPTIDE-BINDING PROTEIN-RELATED"/>
    <property type="match status" value="1"/>
</dbReference>
<dbReference type="Gene3D" id="3.10.105.10">
    <property type="entry name" value="Dipeptide-binding Protein, Domain 3"/>
    <property type="match status" value="1"/>
</dbReference>
<dbReference type="EMBL" id="AZXY01000011">
    <property type="protein sequence ID" value="KSZ57090.1"/>
    <property type="molecule type" value="Genomic_DNA"/>
</dbReference>